<keyword evidence="3 5" id="KW-1133">Transmembrane helix</keyword>
<dbReference type="STRING" id="27334.A0A0A2JGH7"/>
<dbReference type="HOGENOM" id="CLU_1644280_0_0_1"/>
<keyword evidence="2 5" id="KW-0812">Transmembrane</keyword>
<dbReference type="Gene3D" id="1.20.1250.20">
    <property type="entry name" value="MFS general substrate transporter like domains"/>
    <property type="match status" value="1"/>
</dbReference>
<sequence length="161" mass="17512">MTPSLHCSTFSTLAEGWVLCIWFDPQNPRNWTATQKWTATCLVTLLAGFFGAAAPIDSPIIPNAAKEFHVSELAEALSVGVFLVGFGFGPLLVGPVPEVLSRSVTYLLNIGSMLIWLMASELAPNFGAQLVFRFLAGFSELRKAHKAHKAQPNPTRKWAGL</sequence>
<evidence type="ECO:0000256" key="2">
    <source>
        <dbReference type="ARBA" id="ARBA00022692"/>
    </source>
</evidence>
<evidence type="ECO:0000313" key="7">
    <source>
        <dbReference type="Proteomes" id="UP000030143"/>
    </source>
</evidence>
<dbReference type="SUPFAM" id="SSF103473">
    <property type="entry name" value="MFS general substrate transporter"/>
    <property type="match status" value="1"/>
</dbReference>
<dbReference type="OrthoDB" id="3936150at2759"/>
<dbReference type="PANTHER" id="PTHR23502:SF47">
    <property type="entry name" value="MAJOR FACILITATOR SUPERFAMILY (MFS) PROFILE DOMAIN-CONTAINING PROTEIN-RELATED"/>
    <property type="match status" value="1"/>
</dbReference>
<comment type="caution">
    <text evidence="6">The sequence shown here is derived from an EMBL/GenBank/DDBJ whole genome shotgun (WGS) entry which is preliminary data.</text>
</comment>
<dbReference type="VEuPathDB" id="FungiDB:PEXP_001160"/>
<protein>
    <submittedName>
        <fullName evidence="6">Major facilitator superfamily domain, general substrate transporter</fullName>
    </submittedName>
</protein>
<dbReference type="RefSeq" id="XP_016602696.1">
    <property type="nucleotide sequence ID" value="XM_016738629.1"/>
</dbReference>
<dbReference type="AlphaFoldDB" id="A0A0A2JGH7"/>
<dbReference type="GO" id="GO:0022857">
    <property type="term" value="F:transmembrane transporter activity"/>
    <property type="evidence" value="ECO:0007669"/>
    <property type="project" value="TreeGrafter"/>
</dbReference>
<evidence type="ECO:0000256" key="3">
    <source>
        <dbReference type="ARBA" id="ARBA00022989"/>
    </source>
</evidence>
<dbReference type="GO" id="GO:0005886">
    <property type="term" value="C:plasma membrane"/>
    <property type="evidence" value="ECO:0007669"/>
    <property type="project" value="TreeGrafter"/>
</dbReference>
<gene>
    <name evidence="6" type="ORF">PEX2_013520</name>
</gene>
<feature type="transmembrane region" description="Helical" evidence="5">
    <location>
        <begin position="37"/>
        <end position="61"/>
    </location>
</feature>
<comment type="subcellular location">
    <subcellularLocation>
        <location evidence="1">Membrane</location>
        <topology evidence="1">Multi-pass membrane protein</topology>
    </subcellularLocation>
</comment>
<evidence type="ECO:0000313" key="6">
    <source>
        <dbReference type="EMBL" id="KGO62044.1"/>
    </source>
</evidence>
<dbReference type="PANTHER" id="PTHR23502">
    <property type="entry name" value="MAJOR FACILITATOR SUPERFAMILY"/>
    <property type="match status" value="1"/>
</dbReference>
<feature type="transmembrane region" description="Helical" evidence="5">
    <location>
        <begin position="73"/>
        <end position="93"/>
    </location>
</feature>
<evidence type="ECO:0000256" key="4">
    <source>
        <dbReference type="ARBA" id="ARBA00023136"/>
    </source>
</evidence>
<feature type="transmembrane region" description="Helical" evidence="5">
    <location>
        <begin position="113"/>
        <end position="136"/>
    </location>
</feature>
<dbReference type="Proteomes" id="UP000030143">
    <property type="component" value="Unassembled WGS sequence"/>
</dbReference>
<evidence type="ECO:0000256" key="1">
    <source>
        <dbReference type="ARBA" id="ARBA00004141"/>
    </source>
</evidence>
<organism evidence="6 7">
    <name type="scientific">Penicillium expansum</name>
    <name type="common">Blue mold rot fungus</name>
    <dbReference type="NCBI Taxonomy" id="27334"/>
    <lineage>
        <taxon>Eukaryota</taxon>
        <taxon>Fungi</taxon>
        <taxon>Dikarya</taxon>
        <taxon>Ascomycota</taxon>
        <taxon>Pezizomycotina</taxon>
        <taxon>Eurotiomycetes</taxon>
        <taxon>Eurotiomycetidae</taxon>
        <taxon>Eurotiales</taxon>
        <taxon>Aspergillaceae</taxon>
        <taxon>Penicillium</taxon>
    </lineage>
</organism>
<proteinExistence type="predicted"/>
<accession>A0A0A2JGH7</accession>
<dbReference type="PhylomeDB" id="A0A0A2JGH7"/>
<name>A0A0A2JGH7_PENEN</name>
<keyword evidence="4 5" id="KW-0472">Membrane</keyword>
<dbReference type="InterPro" id="IPR036259">
    <property type="entry name" value="MFS_trans_sf"/>
</dbReference>
<dbReference type="EMBL" id="JQFZ01000026">
    <property type="protein sequence ID" value="KGO62044.1"/>
    <property type="molecule type" value="Genomic_DNA"/>
</dbReference>
<keyword evidence="7" id="KW-1185">Reference proteome</keyword>
<evidence type="ECO:0000256" key="5">
    <source>
        <dbReference type="SAM" id="Phobius"/>
    </source>
</evidence>
<reference evidence="6 7" key="1">
    <citation type="journal article" date="2015" name="Mol. Plant Microbe Interact.">
        <title>Genome, transcriptome, and functional analyses of Penicillium expansum provide new insights into secondary metabolism and pathogenicity.</title>
        <authorList>
            <person name="Ballester A.R."/>
            <person name="Marcet-Houben M."/>
            <person name="Levin E."/>
            <person name="Sela N."/>
            <person name="Selma-Lazaro C."/>
            <person name="Carmona L."/>
            <person name="Wisniewski M."/>
            <person name="Droby S."/>
            <person name="Gonzalez-Candelas L."/>
            <person name="Gabaldon T."/>
        </authorList>
    </citation>
    <scope>NUCLEOTIDE SEQUENCE [LARGE SCALE GENOMIC DNA]</scope>
    <source>
        <strain evidence="6 7">MD-8</strain>
    </source>
</reference>
<dbReference type="GeneID" id="27674048"/>